<dbReference type="PROSITE" id="PS50866">
    <property type="entry name" value="GOLD"/>
    <property type="match status" value="1"/>
</dbReference>
<dbReference type="PANTHER" id="PTHR22811">
    <property type="entry name" value="TRANSMEMBRANE EMP24 DOMAIN-CONTAINING PROTEIN"/>
    <property type="match status" value="1"/>
</dbReference>
<dbReference type="EMBL" id="GIBP01007690">
    <property type="protein sequence ID" value="NDV36659.1"/>
    <property type="molecule type" value="Transcribed_RNA"/>
</dbReference>
<dbReference type="Pfam" id="PF01105">
    <property type="entry name" value="EMP24_GP25L"/>
    <property type="match status" value="1"/>
</dbReference>
<evidence type="ECO:0000256" key="9">
    <source>
        <dbReference type="SAM" id="Phobius"/>
    </source>
</evidence>
<evidence type="ECO:0000256" key="1">
    <source>
        <dbReference type="ARBA" id="ARBA00004479"/>
    </source>
</evidence>
<protein>
    <recommendedName>
        <fullName evidence="11">GOLD domain-containing protein</fullName>
    </recommendedName>
</protein>
<keyword evidence="6 9" id="KW-0472">Membrane</keyword>
<keyword evidence="4 10" id="KW-0732">Signal</keyword>
<evidence type="ECO:0000313" key="12">
    <source>
        <dbReference type="EMBL" id="NDV36659.1"/>
    </source>
</evidence>
<feature type="signal peptide" evidence="10">
    <location>
        <begin position="1"/>
        <end position="20"/>
    </location>
</feature>
<comment type="subcellular location">
    <subcellularLocation>
        <location evidence="7">Endomembrane system</location>
        <topology evidence="7">Single-pass membrane protein</topology>
    </subcellularLocation>
    <subcellularLocation>
        <location evidence="1 8">Membrane</location>
        <topology evidence="1 8">Single-pass type I membrane protein</topology>
    </subcellularLocation>
</comment>
<evidence type="ECO:0000256" key="7">
    <source>
        <dbReference type="ARBA" id="ARBA00037847"/>
    </source>
</evidence>
<accession>A0A6B2LHT3</accession>
<dbReference type="SMART" id="SM01190">
    <property type="entry name" value="EMP24_GP25L"/>
    <property type="match status" value="1"/>
</dbReference>
<feature type="domain" description="GOLD" evidence="11">
    <location>
        <begin position="36"/>
        <end position="120"/>
    </location>
</feature>
<evidence type="ECO:0000256" key="3">
    <source>
        <dbReference type="ARBA" id="ARBA00022692"/>
    </source>
</evidence>
<evidence type="ECO:0000256" key="6">
    <source>
        <dbReference type="ARBA" id="ARBA00023136"/>
    </source>
</evidence>
<dbReference type="SUPFAM" id="SSF101576">
    <property type="entry name" value="Supernatant protein factor (SPF), C-terminal domain"/>
    <property type="match status" value="1"/>
</dbReference>
<name>A0A6B2LHT3_9EUKA</name>
<keyword evidence="5 9" id="KW-1133">Transmembrane helix</keyword>
<evidence type="ECO:0000256" key="5">
    <source>
        <dbReference type="ARBA" id="ARBA00022989"/>
    </source>
</evidence>
<evidence type="ECO:0000256" key="2">
    <source>
        <dbReference type="ARBA" id="ARBA00007104"/>
    </source>
</evidence>
<evidence type="ECO:0000259" key="11">
    <source>
        <dbReference type="PROSITE" id="PS50866"/>
    </source>
</evidence>
<evidence type="ECO:0000256" key="8">
    <source>
        <dbReference type="RuleBase" id="RU003827"/>
    </source>
</evidence>
<dbReference type="InterPro" id="IPR009038">
    <property type="entry name" value="GOLD_dom"/>
</dbReference>
<organism evidence="12">
    <name type="scientific">Arcella intermedia</name>
    <dbReference type="NCBI Taxonomy" id="1963864"/>
    <lineage>
        <taxon>Eukaryota</taxon>
        <taxon>Amoebozoa</taxon>
        <taxon>Tubulinea</taxon>
        <taxon>Elardia</taxon>
        <taxon>Arcellinida</taxon>
        <taxon>Sphaerothecina</taxon>
        <taxon>Arcellidae</taxon>
        <taxon>Arcella</taxon>
    </lineage>
</organism>
<proteinExistence type="inferred from homology"/>
<keyword evidence="3 8" id="KW-0812">Transmembrane</keyword>
<reference evidence="12" key="1">
    <citation type="journal article" date="2020" name="J. Eukaryot. Microbiol.">
        <title>De novo Sequencing, Assembly and Annotation of the Transcriptome for the Free-Living Testate Amoeba Arcella intermedia.</title>
        <authorList>
            <person name="Ribeiro G.M."/>
            <person name="Porfirio-Sousa A.L."/>
            <person name="Maurer-Alcala X.X."/>
            <person name="Katz L.A."/>
            <person name="Lahr D.J.G."/>
        </authorList>
    </citation>
    <scope>NUCLEOTIDE SEQUENCE</scope>
</reference>
<evidence type="ECO:0000256" key="4">
    <source>
        <dbReference type="ARBA" id="ARBA00022729"/>
    </source>
</evidence>
<feature type="chain" id="PRO_5025569209" description="GOLD domain-containing protein" evidence="10">
    <location>
        <begin position="21"/>
        <end position="208"/>
    </location>
</feature>
<dbReference type="InterPro" id="IPR015720">
    <property type="entry name" value="Emp24-like"/>
</dbReference>
<feature type="transmembrane region" description="Helical" evidence="9">
    <location>
        <begin position="173"/>
        <end position="195"/>
    </location>
</feature>
<dbReference type="GO" id="GO:0016020">
    <property type="term" value="C:membrane"/>
    <property type="evidence" value="ECO:0007669"/>
    <property type="project" value="UniProtKB-SubCell"/>
</dbReference>
<sequence length="208" mass="24026">MKVVVAFVLVVSLIGGWVHAQTTSNRMMFKLEPKVEDCFYEDFVANTKVDVEWSVLDGGLLDVDIRIFEGNVKIFSKLYFEGREEGKYSFVTRAEGPVGFCFNNEMSRFTVKTCTLSVATKSNEQVKKSDLTAFEQAIQRIEKGMDIIEQEQRYYRIREHTHRNTAESTNTRVYVWSIIESLILLVMSVGQIWYLRRMFDDSKRGGGI</sequence>
<dbReference type="GO" id="GO:0012505">
    <property type="term" value="C:endomembrane system"/>
    <property type="evidence" value="ECO:0007669"/>
    <property type="project" value="UniProtKB-SubCell"/>
</dbReference>
<dbReference type="InterPro" id="IPR036598">
    <property type="entry name" value="GOLD_dom_sf"/>
</dbReference>
<dbReference type="AlphaFoldDB" id="A0A6B2LHT3"/>
<comment type="similarity">
    <text evidence="2 8">Belongs to the EMP24/GP25L family.</text>
</comment>
<evidence type="ECO:0000256" key="10">
    <source>
        <dbReference type="SAM" id="SignalP"/>
    </source>
</evidence>